<feature type="domain" description="Protein kinase" evidence="9">
    <location>
        <begin position="11"/>
        <end position="303"/>
    </location>
</feature>
<dbReference type="SUPFAM" id="SSF56112">
    <property type="entry name" value="Protein kinase-like (PK-like)"/>
    <property type="match status" value="1"/>
</dbReference>
<dbReference type="InterPro" id="IPR017441">
    <property type="entry name" value="Protein_kinase_ATP_BS"/>
</dbReference>
<dbReference type="GeneID" id="22914280"/>
<evidence type="ECO:0000256" key="1">
    <source>
        <dbReference type="ARBA" id="ARBA00005527"/>
    </source>
</evidence>
<dbReference type="Pfam" id="PF00069">
    <property type="entry name" value="Pkinase"/>
    <property type="match status" value="1"/>
</dbReference>
<dbReference type="RefSeq" id="XP_011131859.1">
    <property type="nucleotide sequence ID" value="XM_011133557.1"/>
</dbReference>
<dbReference type="InterPro" id="IPR050591">
    <property type="entry name" value="GSK-3"/>
</dbReference>
<dbReference type="Proteomes" id="UP000019763">
    <property type="component" value="Unassembled WGS sequence"/>
</dbReference>
<reference evidence="10" key="1">
    <citation type="submission" date="2013-12" db="EMBL/GenBank/DDBJ databases">
        <authorList>
            <person name="Omoto C.K."/>
            <person name="Sibley D."/>
            <person name="Venepally P."/>
            <person name="Hadjithomas M."/>
            <person name="Karamycheva S."/>
            <person name="Brunk B."/>
            <person name="Roos D."/>
            <person name="Caler E."/>
            <person name="Lorenzi H."/>
        </authorList>
    </citation>
    <scope>NUCLEOTIDE SEQUENCE</scope>
</reference>
<gene>
    <name evidence="10" type="ORF">GNI_121230</name>
</gene>
<evidence type="ECO:0000259" key="9">
    <source>
        <dbReference type="PROSITE" id="PS50011"/>
    </source>
</evidence>
<evidence type="ECO:0000256" key="8">
    <source>
        <dbReference type="RuleBase" id="RU000304"/>
    </source>
</evidence>
<accession>A0A023B2F7</accession>
<dbReference type="SMART" id="SM00220">
    <property type="entry name" value="S_TKc"/>
    <property type="match status" value="1"/>
</dbReference>
<dbReference type="FunFam" id="1.10.510.10:FF:000082">
    <property type="entry name" value="Shaggy-related protein kinase kappa"/>
    <property type="match status" value="1"/>
</dbReference>
<comment type="caution">
    <text evidence="10">The sequence shown here is derived from an EMBL/GenBank/DDBJ whole genome shotgun (WGS) entry which is preliminary data.</text>
</comment>
<dbReference type="PANTHER" id="PTHR24057:SF0">
    <property type="entry name" value="PROTEIN KINASE SHAGGY-RELATED"/>
    <property type="match status" value="1"/>
</dbReference>
<dbReference type="GO" id="GO:0005634">
    <property type="term" value="C:nucleus"/>
    <property type="evidence" value="ECO:0007669"/>
    <property type="project" value="TreeGrafter"/>
</dbReference>
<dbReference type="VEuPathDB" id="CryptoDB:GNI_121230"/>
<dbReference type="PROSITE" id="PS00108">
    <property type="entry name" value="PROTEIN_KINASE_ST"/>
    <property type="match status" value="1"/>
</dbReference>
<dbReference type="GO" id="GO:0030154">
    <property type="term" value="P:cell differentiation"/>
    <property type="evidence" value="ECO:0007669"/>
    <property type="project" value="TreeGrafter"/>
</dbReference>
<keyword evidence="6 7" id="KW-0067">ATP-binding</keyword>
<dbReference type="CDD" id="cd14137">
    <property type="entry name" value="STKc_GSK3"/>
    <property type="match status" value="1"/>
</dbReference>
<dbReference type="GO" id="GO:0007165">
    <property type="term" value="P:signal transduction"/>
    <property type="evidence" value="ECO:0007669"/>
    <property type="project" value="TreeGrafter"/>
</dbReference>
<dbReference type="EC" id="2.7.11.26" evidence="10"/>
<keyword evidence="5 10" id="KW-0418">Kinase</keyword>
<dbReference type="InterPro" id="IPR039192">
    <property type="entry name" value="STKc_GSK3"/>
</dbReference>
<dbReference type="Gene3D" id="3.30.200.20">
    <property type="entry name" value="Phosphorylase Kinase, domain 1"/>
    <property type="match status" value="1"/>
</dbReference>
<proteinExistence type="inferred from homology"/>
<organism evidence="10 11">
    <name type="scientific">Gregarina niphandrodes</name>
    <name type="common">Septate eugregarine</name>
    <dbReference type="NCBI Taxonomy" id="110365"/>
    <lineage>
        <taxon>Eukaryota</taxon>
        <taxon>Sar</taxon>
        <taxon>Alveolata</taxon>
        <taxon>Apicomplexa</taxon>
        <taxon>Conoidasida</taxon>
        <taxon>Gregarinasina</taxon>
        <taxon>Eugregarinorida</taxon>
        <taxon>Gregarinidae</taxon>
        <taxon>Gregarina</taxon>
    </lineage>
</organism>
<dbReference type="PANTHER" id="PTHR24057">
    <property type="entry name" value="GLYCOGEN SYNTHASE KINASE-3 ALPHA"/>
    <property type="match status" value="1"/>
</dbReference>
<dbReference type="OrthoDB" id="272141at2759"/>
<evidence type="ECO:0000256" key="3">
    <source>
        <dbReference type="ARBA" id="ARBA00022679"/>
    </source>
</evidence>
<dbReference type="GO" id="GO:0005524">
    <property type="term" value="F:ATP binding"/>
    <property type="evidence" value="ECO:0007669"/>
    <property type="project" value="UniProtKB-UniRule"/>
</dbReference>
<dbReference type="Gene3D" id="1.10.510.10">
    <property type="entry name" value="Transferase(Phosphotransferase) domain 1"/>
    <property type="match status" value="1"/>
</dbReference>
<evidence type="ECO:0000256" key="6">
    <source>
        <dbReference type="ARBA" id="ARBA00022840"/>
    </source>
</evidence>
<dbReference type="InterPro" id="IPR011009">
    <property type="entry name" value="Kinase-like_dom_sf"/>
</dbReference>
<evidence type="ECO:0000313" key="11">
    <source>
        <dbReference type="Proteomes" id="UP000019763"/>
    </source>
</evidence>
<keyword evidence="11" id="KW-1185">Reference proteome</keyword>
<evidence type="ECO:0000256" key="4">
    <source>
        <dbReference type="ARBA" id="ARBA00022741"/>
    </source>
</evidence>
<dbReference type="GO" id="GO:0005737">
    <property type="term" value="C:cytoplasm"/>
    <property type="evidence" value="ECO:0007669"/>
    <property type="project" value="TreeGrafter"/>
</dbReference>
<dbReference type="EMBL" id="AFNH02000903">
    <property type="protein sequence ID" value="EZG53808.1"/>
    <property type="molecule type" value="Genomic_DNA"/>
</dbReference>
<evidence type="ECO:0000256" key="7">
    <source>
        <dbReference type="PROSITE-ProRule" id="PRU10141"/>
    </source>
</evidence>
<dbReference type="GO" id="GO:0050321">
    <property type="term" value="F:tau-protein kinase activity"/>
    <property type="evidence" value="ECO:0007669"/>
    <property type="project" value="UniProtKB-EC"/>
</dbReference>
<dbReference type="PROSITE" id="PS50011">
    <property type="entry name" value="PROTEIN_KINASE_DOM"/>
    <property type="match status" value="1"/>
</dbReference>
<dbReference type="PROSITE" id="PS00107">
    <property type="entry name" value="PROTEIN_KINASE_ATP"/>
    <property type="match status" value="1"/>
</dbReference>
<keyword evidence="2 8" id="KW-0723">Serine/threonine-protein kinase</keyword>
<evidence type="ECO:0000256" key="2">
    <source>
        <dbReference type="ARBA" id="ARBA00022527"/>
    </source>
</evidence>
<dbReference type="OMA" id="CLHAFFD"/>
<dbReference type="InterPro" id="IPR008271">
    <property type="entry name" value="Ser/Thr_kinase_AS"/>
</dbReference>
<dbReference type="AlphaFoldDB" id="A0A023B2F7"/>
<evidence type="ECO:0000313" key="10">
    <source>
        <dbReference type="EMBL" id="EZG53808.1"/>
    </source>
</evidence>
<feature type="binding site" evidence="7">
    <location>
        <position position="41"/>
    </location>
    <ligand>
        <name>ATP</name>
        <dbReference type="ChEBI" id="CHEBI:30616"/>
    </ligand>
</feature>
<dbReference type="eggNOG" id="KOG0658">
    <property type="taxonomic scope" value="Eukaryota"/>
</dbReference>
<protein>
    <submittedName>
        <fullName evidence="10">Protein kinase domain protein</fullName>
        <ecNumber evidence="10">2.7.11.26</ecNumber>
    </submittedName>
</protein>
<sequence length="351" mass="40043">MERVCSTTRTYEIRRQLGNGSFGVVSEAVCIETGETVAIKKVLQDPRYKNRELDVMKQLLHPNIVSLKDYFYTEGPNDTSTTSVQRFLSVVMEYVPETVYRALKEYTRMHTHLPIPLVQIYGYQMIRSLGYLHSLGICHRDIKPQNLLVDSKTHVVKLCDFGSAKRLYPGETSVSYICSRFYRAPELMLGSTEYTCAIDTWSTGCVLAEMLIGRPLFAGDTSVNQLVKIIQVLGAPTPEQTRAMNPQYGEFSFPSFVAKSWKSVIPSQNGRIPEEVYDLLSEMLKYEPEKRIDPYAALAHPFFDDLRKESFRLPSGAAIPPLFDFSSHELKQMTAEIRIKCLPEWIRQKAL</sequence>
<keyword evidence="3 10" id="KW-0808">Transferase</keyword>
<comment type="similarity">
    <text evidence="1">Belongs to the protein kinase superfamily. CMGC Ser/Thr protein kinase family. GSK-3 subfamily.</text>
</comment>
<dbReference type="InterPro" id="IPR000719">
    <property type="entry name" value="Prot_kinase_dom"/>
</dbReference>
<name>A0A023B2F7_GRENI</name>
<evidence type="ECO:0000256" key="5">
    <source>
        <dbReference type="ARBA" id="ARBA00022777"/>
    </source>
</evidence>
<keyword evidence="4 7" id="KW-0547">Nucleotide-binding</keyword>